<reference evidence="1 2" key="1">
    <citation type="submission" date="2018-03" db="EMBL/GenBank/DDBJ databases">
        <title>Genome sequence of Lactococcus lactis strain 14B4 from almond drupe.</title>
        <authorList>
            <person name="Tran T.D."/>
            <person name="McGarvey J.A."/>
            <person name="Huynh S."/>
            <person name="Parker C.T."/>
        </authorList>
    </citation>
    <scope>NUCLEOTIDE SEQUENCE [LARGE SCALE GENOMIC DNA]</scope>
    <source>
        <strain evidence="1 2">14B4</strain>
    </source>
</reference>
<name>A0A2Z3KH25_LACLL</name>
<evidence type="ECO:0000313" key="1">
    <source>
        <dbReference type="EMBL" id="AWN66952.1"/>
    </source>
</evidence>
<dbReference type="EMBL" id="CP028160">
    <property type="protein sequence ID" value="AWN66952.1"/>
    <property type="molecule type" value="Genomic_DNA"/>
</dbReference>
<protein>
    <submittedName>
        <fullName evidence="1">Uncharacterized protein</fullName>
    </submittedName>
</protein>
<evidence type="ECO:0000313" key="2">
    <source>
        <dbReference type="Proteomes" id="UP000245919"/>
    </source>
</evidence>
<dbReference type="Proteomes" id="UP000245919">
    <property type="component" value="Chromosome"/>
</dbReference>
<proteinExistence type="predicted"/>
<gene>
    <name evidence="1" type="ORF">LL14B4_12630</name>
</gene>
<organism evidence="1 2">
    <name type="scientific">Lactococcus lactis subsp. lactis</name>
    <name type="common">Streptococcus lactis</name>
    <dbReference type="NCBI Taxonomy" id="1360"/>
    <lineage>
        <taxon>Bacteria</taxon>
        <taxon>Bacillati</taxon>
        <taxon>Bacillota</taxon>
        <taxon>Bacilli</taxon>
        <taxon>Lactobacillales</taxon>
        <taxon>Streptococcaceae</taxon>
        <taxon>Lactococcus</taxon>
    </lineage>
</organism>
<dbReference type="AlphaFoldDB" id="A0A2Z3KH25"/>
<accession>A0A2Z3KH25</accession>
<sequence length="100" mass="10568">MEISYDAPLGAVAYLIHYGDANTTDPHDAKYMGYSETTKFTLAASDIPVGATTGDKIPFYIQAYNVVAPSGTTNVEKAAALHDAPNITGSAWSTVVEVIL</sequence>